<dbReference type="PANTHER" id="PTHR46796:SF15">
    <property type="entry name" value="BLL1074 PROTEIN"/>
    <property type="match status" value="1"/>
</dbReference>
<evidence type="ECO:0000256" key="2">
    <source>
        <dbReference type="ARBA" id="ARBA00023125"/>
    </source>
</evidence>
<reference evidence="6 9" key="2">
    <citation type="submission" date="2020-07" db="EMBL/GenBank/DDBJ databases">
        <title>Sequencing the genomes of 1000 actinobacteria strains.</title>
        <authorList>
            <person name="Klenk H.-P."/>
        </authorList>
    </citation>
    <scope>NUCLEOTIDE SEQUENCE [LARGE SCALE GENOMIC DNA]</scope>
    <source>
        <strain evidence="6 9">DSM 45117</strain>
    </source>
</reference>
<evidence type="ECO:0000256" key="4">
    <source>
        <dbReference type="SAM" id="MobiDB-lite"/>
    </source>
</evidence>
<evidence type="ECO:0000313" key="6">
    <source>
        <dbReference type="EMBL" id="NYH83104.1"/>
    </source>
</evidence>
<name>A0A1I2TIG4_9ACTN</name>
<evidence type="ECO:0000313" key="8">
    <source>
        <dbReference type="Proteomes" id="UP000199052"/>
    </source>
</evidence>
<dbReference type="EMBL" id="FOOI01000007">
    <property type="protein sequence ID" value="SFG64668.1"/>
    <property type="molecule type" value="Genomic_DNA"/>
</dbReference>
<keyword evidence="3" id="KW-0804">Transcription</keyword>
<dbReference type="Pfam" id="PF12833">
    <property type="entry name" value="HTH_18"/>
    <property type="match status" value="1"/>
</dbReference>
<protein>
    <submittedName>
        <fullName evidence="6">AraC-like DNA-binding protein</fullName>
    </submittedName>
    <submittedName>
        <fullName evidence="7">AraC-type DNA-binding protein</fullName>
    </submittedName>
</protein>
<dbReference type="InterPro" id="IPR018060">
    <property type="entry name" value="HTH_AraC"/>
</dbReference>
<keyword evidence="1" id="KW-0805">Transcription regulation</keyword>
<reference evidence="7 8" key="1">
    <citation type="submission" date="2016-10" db="EMBL/GenBank/DDBJ databases">
        <authorList>
            <person name="de Groot N.N."/>
        </authorList>
    </citation>
    <scope>NUCLEOTIDE SEQUENCE [LARGE SCALE GENOMIC DNA]</scope>
    <source>
        <strain evidence="7 8">CPCC 202808</strain>
    </source>
</reference>
<accession>A0A1I2TIG4</accession>
<keyword evidence="2 7" id="KW-0238">DNA-binding</keyword>
<dbReference type="Proteomes" id="UP000199052">
    <property type="component" value="Unassembled WGS sequence"/>
</dbReference>
<dbReference type="GO" id="GO:0043565">
    <property type="term" value="F:sequence-specific DNA binding"/>
    <property type="evidence" value="ECO:0007669"/>
    <property type="project" value="InterPro"/>
</dbReference>
<dbReference type="Pfam" id="PF20240">
    <property type="entry name" value="DUF6597"/>
    <property type="match status" value="1"/>
</dbReference>
<dbReference type="RefSeq" id="WP_202818103.1">
    <property type="nucleotide sequence ID" value="NZ_FOOI01000007.1"/>
</dbReference>
<dbReference type="InterPro" id="IPR046532">
    <property type="entry name" value="DUF6597"/>
</dbReference>
<keyword evidence="9" id="KW-1185">Reference proteome</keyword>
<dbReference type="SMART" id="SM00342">
    <property type="entry name" value="HTH_ARAC"/>
    <property type="match status" value="1"/>
</dbReference>
<gene>
    <name evidence="6" type="ORF">FHR37_001955</name>
    <name evidence="7" type="ORF">SAMN05421678_107210</name>
</gene>
<evidence type="ECO:0000256" key="1">
    <source>
        <dbReference type="ARBA" id="ARBA00023015"/>
    </source>
</evidence>
<dbReference type="EMBL" id="JACBZA010000001">
    <property type="protein sequence ID" value="NYH83104.1"/>
    <property type="molecule type" value="Genomic_DNA"/>
</dbReference>
<dbReference type="Proteomes" id="UP000533017">
    <property type="component" value="Unassembled WGS sequence"/>
</dbReference>
<sequence length="272" mass="28718">MSTTYAEVPAPAALAGDVRCLWRSSFGGIAPILPDGCLDIVVAPDRVFVAGPDTGPWFSPYDLGVPVHGLRFRIGRAARVLGVSAADLRDQRVDLADLWGAAGARATRELVERPGHLAALVAGRLDRAGTREPDREVEHVVRVLTAGGRRVGETLAEVPLGERQFRRRFAAAVGYGPAMFARVARLVRVRDLARRHPRATLADLAAAAGYTDQAHLARDCRDLAGSTASALLRADHAPAPPAGRGGGPDHRSPGRGSDATSVPYKQVVGGRG</sequence>
<evidence type="ECO:0000259" key="5">
    <source>
        <dbReference type="PROSITE" id="PS01124"/>
    </source>
</evidence>
<dbReference type="GO" id="GO:0003700">
    <property type="term" value="F:DNA-binding transcription factor activity"/>
    <property type="evidence" value="ECO:0007669"/>
    <property type="project" value="InterPro"/>
</dbReference>
<dbReference type="Gene3D" id="1.10.10.60">
    <property type="entry name" value="Homeodomain-like"/>
    <property type="match status" value="1"/>
</dbReference>
<proteinExistence type="predicted"/>
<dbReference type="InterPro" id="IPR050204">
    <property type="entry name" value="AraC_XylS_family_regulators"/>
</dbReference>
<evidence type="ECO:0000313" key="7">
    <source>
        <dbReference type="EMBL" id="SFG64668.1"/>
    </source>
</evidence>
<dbReference type="PANTHER" id="PTHR46796">
    <property type="entry name" value="HTH-TYPE TRANSCRIPTIONAL ACTIVATOR RHAS-RELATED"/>
    <property type="match status" value="1"/>
</dbReference>
<feature type="domain" description="HTH araC/xylS-type" evidence="5">
    <location>
        <begin position="134"/>
        <end position="234"/>
    </location>
</feature>
<evidence type="ECO:0000313" key="9">
    <source>
        <dbReference type="Proteomes" id="UP000533017"/>
    </source>
</evidence>
<dbReference type="STRING" id="504797.SAMN05421678_107210"/>
<evidence type="ECO:0000256" key="3">
    <source>
        <dbReference type="ARBA" id="ARBA00023163"/>
    </source>
</evidence>
<feature type="region of interest" description="Disordered" evidence="4">
    <location>
        <begin position="235"/>
        <end position="272"/>
    </location>
</feature>
<organism evidence="7 8">
    <name type="scientific">Actinopolymorpha cephalotaxi</name>
    <dbReference type="NCBI Taxonomy" id="504797"/>
    <lineage>
        <taxon>Bacteria</taxon>
        <taxon>Bacillati</taxon>
        <taxon>Actinomycetota</taxon>
        <taxon>Actinomycetes</taxon>
        <taxon>Propionibacteriales</taxon>
        <taxon>Actinopolymorphaceae</taxon>
        <taxon>Actinopolymorpha</taxon>
    </lineage>
</organism>
<dbReference type="PROSITE" id="PS01124">
    <property type="entry name" value="HTH_ARAC_FAMILY_2"/>
    <property type="match status" value="1"/>
</dbReference>
<dbReference type="AlphaFoldDB" id="A0A1I2TIG4"/>